<accession>A0A5B2XE09</accession>
<dbReference type="SUPFAM" id="SSF48452">
    <property type="entry name" value="TPR-like"/>
    <property type="match status" value="1"/>
</dbReference>
<sequence>MAASDPTPFAPTPGRVGRSDPARVESVTAALRAKDYRNGGGSCHDDALAELNSVRPLLAARATDPVARRLTVAVADLHGLVGWACFDIGRVRPAMAHFRQALRLARDGGDDALLAGIHYRIGRVRLHHNALAEALAQFQRGDEVARRSGSDRAVAIMCANQAWAYAKMGLAADSTASLRRAGTAFDAAEGTEPPRWAAFFDATDFSAITGVIHTELAALVDVSHTRLALPALTAAVDGFGDAMARSRAFCLISLAVSHLLDGDVDQAVAVAGRVLGAAQGL</sequence>
<keyword evidence="3" id="KW-1185">Reference proteome</keyword>
<dbReference type="OrthoDB" id="3213425at2"/>
<dbReference type="InterPro" id="IPR011990">
    <property type="entry name" value="TPR-like_helical_dom_sf"/>
</dbReference>
<dbReference type="RefSeq" id="WP_149850462.1">
    <property type="nucleotide sequence ID" value="NZ_VUOB01000028.1"/>
</dbReference>
<dbReference type="Gene3D" id="1.25.40.10">
    <property type="entry name" value="Tetratricopeptide repeat domain"/>
    <property type="match status" value="1"/>
</dbReference>
<evidence type="ECO:0000313" key="3">
    <source>
        <dbReference type="Proteomes" id="UP000323454"/>
    </source>
</evidence>
<gene>
    <name evidence="2" type="ORF">F0L68_16440</name>
</gene>
<evidence type="ECO:0000313" key="2">
    <source>
        <dbReference type="EMBL" id="KAA2261384.1"/>
    </source>
</evidence>
<dbReference type="EMBL" id="VUOB01000028">
    <property type="protein sequence ID" value="KAA2261384.1"/>
    <property type="molecule type" value="Genomic_DNA"/>
</dbReference>
<name>A0A5B2XE09_9PSEU</name>
<reference evidence="2 3" key="1">
    <citation type="submission" date="2019-09" db="EMBL/GenBank/DDBJ databases">
        <title>Goodfellowia gen. nov., a new genus of the Pseudonocardineae related to Actinoalloteichus, containing Goodfellowia coeruleoviolacea gen. nov., comb. nov. gen. nov., comb. nov.</title>
        <authorList>
            <person name="Labeda D."/>
        </authorList>
    </citation>
    <scope>NUCLEOTIDE SEQUENCE [LARGE SCALE GENOMIC DNA]</scope>
    <source>
        <strain evidence="2 3">AN110305</strain>
    </source>
</reference>
<reference evidence="2 3" key="2">
    <citation type="submission" date="2019-09" db="EMBL/GenBank/DDBJ databases">
        <authorList>
            <person name="Jin C."/>
        </authorList>
    </citation>
    <scope>NUCLEOTIDE SEQUENCE [LARGE SCALE GENOMIC DNA]</scope>
    <source>
        <strain evidence="2 3">AN110305</strain>
    </source>
</reference>
<protein>
    <submittedName>
        <fullName evidence="2">Tetratricopeptide repeat protein</fullName>
    </submittedName>
</protein>
<organism evidence="2 3">
    <name type="scientific">Solihabitans fulvus</name>
    <dbReference type="NCBI Taxonomy" id="1892852"/>
    <lineage>
        <taxon>Bacteria</taxon>
        <taxon>Bacillati</taxon>
        <taxon>Actinomycetota</taxon>
        <taxon>Actinomycetes</taxon>
        <taxon>Pseudonocardiales</taxon>
        <taxon>Pseudonocardiaceae</taxon>
        <taxon>Solihabitans</taxon>
    </lineage>
</organism>
<evidence type="ECO:0000256" key="1">
    <source>
        <dbReference type="SAM" id="MobiDB-lite"/>
    </source>
</evidence>
<dbReference type="AlphaFoldDB" id="A0A5B2XE09"/>
<comment type="caution">
    <text evidence="2">The sequence shown here is derived from an EMBL/GenBank/DDBJ whole genome shotgun (WGS) entry which is preliminary data.</text>
</comment>
<proteinExistence type="predicted"/>
<dbReference type="Proteomes" id="UP000323454">
    <property type="component" value="Unassembled WGS sequence"/>
</dbReference>
<feature type="region of interest" description="Disordered" evidence="1">
    <location>
        <begin position="1"/>
        <end position="23"/>
    </location>
</feature>